<evidence type="ECO:0000313" key="3">
    <source>
        <dbReference type="Proteomes" id="UP001526201"/>
    </source>
</evidence>
<sequence length="218" mass="24067">MLATFQALAVLLTSVLPGALFTFEYEREYTRAVSGDSSERLIVFLTTSAVFAMASAPLLYQGYRTYIVTGRLKDGEPLPWWIWLIVAGYVIVPLLVGFLAGNAARERRRGSRFLTGPRPHPTAWDALFRTPKLGGLLRLTLKDGTLIVGEWATGDAGSNLPDSYASAFPHAQDLYLRETFAMRDDGSLEIDENDDTVPRGVAVLISWSEVAYAEFEAL</sequence>
<dbReference type="Proteomes" id="UP001526201">
    <property type="component" value="Unassembled WGS sequence"/>
</dbReference>
<evidence type="ECO:0000313" key="2">
    <source>
        <dbReference type="EMBL" id="MCV7224673.1"/>
    </source>
</evidence>
<name>A0ABT3C5D3_9MYCO</name>
<gene>
    <name evidence="2" type="ORF">H7J73_01250</name>
</gene>
<keyword evidence="1" id="KW-0812">Transmembrane</keyword>
<evidence type="ECO:0000256" key="1">
    <source>
        <dbReference type="SAM" id="Phobius"/>
    </source>
</evidence>
<accession>A0ABT3C5D3</accession>
<proteinExistence type="predicted"/>
<feature type="transmembrane region" description="Helical" evidence="1">
    <location>
        <begin position="41"/>
        <end position="60"/>
    </location>
</feature>
<protein>
    <submittedName>
        <fullName evidence="2">Uncharacterized protein</fullName>
    </submittedName>
</protein>
<organism evidence="2 3">
    <name type="scientific">Mycolicibacterium komossense</name>
    <dbReference type="NCBI Taxonomy" id="1779"/>
    <lineage>
        <taxon>Bacteria</taxon>
        <taxon>Bacillati</taxon>
        <taxon>Actinomycetota</taxon>
        <taxon>Actinomycetes</taxon>
        <taxon>Mycobacteriales</taxon>
        <taxon>Mycobacteriaceae</taxon>
        <taxon>Mycolicibacterium</taxon>
    </lineage>
</organism>
<feature type="transmembrane region" description="Helical" evidence="1">
    <location>
        <begin position="80"/>
        <end position="101"/>
    </location>
</feature>
<dbReference type="Pfam" id="PF19865">
    <property type="entry name" value="DUF6338"/>
    <property type="match status" value="1"/>
</dbReference>
<reference evidence="2 3" key="1">
    <citation type="journal article" date="2022" name="BMC Genomics">
        <title>Comparative genome analysis of mycobacteria focusing on tRNA and non-coding RNA.</title>
        <authorList>
            <person name="Behra P.R.K."/>
            <person name="Pettersson B.M.F."/>
            <person name="Ramesh M."/>
            <person name="Das S."/>
            <person name="Dasgupta S."/>
            <person name="Kirsebom L.A."/>
        </authorList>
    </citation>
    <scope>NUCLEOTIDE SEQUENCE [LARGE SCALE GENOMIC DNA]</scope>
    <source>
        <strain evidence="2 3">DSM 44078</strain>
    </source>
</reference>
<keyword evidence="3" id="KW-1185">Reference proteome</keyword>
<dbReference type="EMBL" id="JACKTY010000009">
    <property type="protein sequence ID" value="MCV7224673.1"/>
    <property type="molecule type" value="Genomic_DNA"/>
</dbReference>
<keyword evidence="1" id="KW-1133">Transmembrane helix</keyword>
<keyword evidence="1" id="KW-0472">Membrane</keyword>
<dbReference type="RefSeq" id="WP_264065418.1">
    <property type="nucleotide sequence ID" value="NZ_JACKTY010000009.1"/>
</dbReference>
<comment type="caution">
    <text evidence="2">The sequence shown here is derived from an EMBL/GenBank/DDBJ whole genome shotgun (WGS) entry which is preliminary data.</text>
</comment>
<dbReference type="InterPro" id="IPR045919">
    <property type="entry name" value="DUF6338"/>
</dbReference>